<dbReference type="Proteomes" id="UP000799779">
    <property type="component" value="Unassembled WGS sequence"/>
</dbReference>
<feature type="region of interest" description="Disordered" evidence="8">
    <location>
        <begin position="153"/>
        <end position="195"/>
    </location>
</feature>
<protein>
    <recommendedName>
        <fullName evidence="7">Chromosome segregation in meiosis protein</fullName>
    </recommendedName>
</protein>
<dbReference type="PANTHER" id="PTHR13220">
    <property type="entry name" value="TIMELESS INTERACTING-RELATED"/>
    <property type="match status" value="1"/>
</dbReference>
<dbReference type="GO" id="GO:0031298">
    <property type="term" value="C:replication fork protection complex"/>
    <property type="evidence" value="ECO:0007669"/>
    <property type="project" value="TreeGrafter"/>
</dbReference>
<dbReference type="Pfam" id="PF07962">
    <property type="entry name" value="Swi3"/>
    <property type="match status" value="1"/>
</dbReference>
<dbReference type="GO" id="GO:0006974">
    <property type="term" value="P:DNA damage response"/>
    <property type="evidence" value="ECO:0007669"/>
    <property type="project" value="UniProtKB-KW"/>
</dbReference>
<keyword evidence="6 7" id="KW-0131">Cell cycle</keyword>
<evidence type="ECO:0000256" key="6">
    <source>
        <dbReference type="ARBA" id="ARBA00023306"/>
    </source>
</evidence>
<reference evidence="10" key="1">
    <citation type="journal article" date="2020" name="Stud. Mycol.">
        <title>101 Dothideomycetes genomes: a test case for predicting lifestyles and emergence of pathogens.</title>
        <authorList>
            <person name="Haridas S."/>
            <person name="Albert R."/>
            <person name="Binder M."/>
            <person name="Bloem J."/>
            <person name="Labutti K."/>
            <person name="Salamov A."/>
            <person name="Andreopoulos B."/>
            <person name="Baker S."/>
            <person name="Barry K."/>
            <person name="Bills G."/>
            <person name="Bluhm B."/>
            <person name="Cannon C."/>
            <person name="Castanera R."/>
            <person name="Culley D."/>
            <person name="Daum C."/>
            <person name="Ezra D."/>
            <person name="Gonzalez J."/>
            <person name="Henrissat B."/>
            <person name="Kuo A."/>
            <person name="Liang C."/>
            <person name="Lipzen A."/>
            <person name="Lutzoni F."/>
            <person name="Magnuson J."/>
            <person name="Mondo S."/>
            <person name="Nolan M."/>
            <person name="Ohm R."/>
            <person name="Pangilinan J."/>
            <person name="Park H.-J."/>
            <person name="Ramirez L."/>
            <person name="Alfaro M."/>
            <person name="Sun H."/>
            <person name="Tritt A."/>
            <person name="Yoshinaga Y."/>
            <person name="Zwiers L.-H."/>
            <person name="Turgeon B."/>
            <person name="Goodwin S."/>
            <person name="Spatafora J."/>
            <person name="Crous P."/>
            <person name="Grigoriev I."/>
        </authorList>
    </citation>
    <scope>NUCLEOTIDE SEQUENCE</scope>
    <source>
        <strain evidence="10">CBS 123094</strain>
    </source>
</reference>
<dbReference type="InterPro" id="IPR012923">
    <property type="entry name" value="Csm3"/>
</dbReference>
<comment type="subcellular location">
    <subcellularLocation>
        <location evidence="1 7">Nucleus</location>
    </subcellularLocation>
</comment>
<dbReference type="EMBL" id="ML977591">
    <property type="protein sequence ID" value="KAF2000090.1"/>
    <property type="molecule type" value="Genomic_DNA"/>
</dbReference>
<evidence type="ECO:0000256" key="1">
    <source>
        <dbReference type="ARBA" id="ARBA00004123"/>
    </source>
</evidence>
<evidence type="ECO:0000256" key="3">
    <source>
        <dbReference type="ARBA" id="ARBA00022763"/>
    </source>
</evidence>
<feature type="compositionally biased region" description="Basic and acidic residues" evidence="8">
    <location>
        <begin position="153"/>
        <end position="173"/>
    </location>
</feature>
<evidence type="ECO:0000313" key="11">
    <source>
        <dbReference type="Proteomes" id="UP000799779"/>
    </source>
</evidence>
<evidence type="ECO:0000256" key="5">
    <source>
        <dbReference type="ARBA" id="ARBA00023242"/>
    </source>
</evidence>
<keyword evidence="4" id="KW-0236">DNA replication inhibitor</keyword>
<name>A0A6A5WE00_9PLEO</name>
<gene>
    <name evidence="10" type="ORF">P154DRAFT_466710</name>
</gene>
<evidence type="ECO:0000256" key="4">
    <source>
        <dbReference type="ARBA" id="ARBA00022880"/>
    </source>
</evidence>
<dbReference type="GO" id="GO:0000076">
    <property type="term" value="P:DNA replication checkpoint signaling"/>
    <property type="evidence" value="ECO:0007669"/>
    <property type="project" value="UniProtKB-UniRule"/>
</dbReference>
<evidence type="ECO:0000313" key="10">
    <source>
        <dbReference type="EMBL" id="KAF2000090.1"/>
    </source>
</evidence>
<feature type="domain" description="Chromosome segregation in meiosis protein 3" evidence="9">
    <location>
        <begin position="69"/>
        <end position="151"/>
    </location>
</feature>
<comment type="function">
    <text evidence="7">Plays an important role in the control of DNA replication and the maintenance of replication fork stability.</text>
</comment>
<sequence length="259" mass="29062">MASTKAAARDVPSDDDDVFGDDDIFDASKIVAQEPQAPQRQQDSASTNANTALGLDEIKVVRQRRPNPKLDENRLLSDAGIPKLRRIAKDRMKFKGKGHEYGDIARMLNMYQLWLDDLYPKAKFADGLAMIEKLGHTKRIQYMRKQWIDEGKPKHTTEVDFEADEPHSPKETVEGATDPMEGLSLGDSTSRTPPHLRTLVPVAFDEDPDEDELDALLAEGAADIPMPTTTMRPKPRAANAEEDMFADEMELIGDMDHMW</sequence>
<evidence type="ECO:0000256" key="2">
    <source>
        <dbReference type="ARBA" id="ARBA00006075"/>
    </source>
</evidence>
<keyword evidence="11" id="KW-1185">Reference proteome</keyword>
<dbReference type="GO" id="GO:0031297">
    <property type="term" value="P:replication fork processing"/>
    <property type="evidence" value="ECO:0007669"/>
    <property type="project" value="UniProtKB-UniRule"/>
</dbReference>
<dbReference type="GO" id="GO:0043111">
    <property type="term" value="P:replication fork arrest"/>
    <property type="evidence" value="ECO:0007669"/>
    <property type="project" value="TreeGrafter"/>
</dbReference>
<evidence type="ECO:0000259" key="9">
    <source>
        <dbReference type="Pfam" id="PF07962"/>
    </source>
</evidence>
<keyword evidence="3 7" id="KW-0227">DNA damage</keyword>
<dbReference type="GO" id="GO:0003677">
    <property type="term" value="F:DNA binding"/>
    <property type="evidence" value="ECO:0007669"/>
    <property type="project" value="TreeGrafter"/>
</dbReference>
<evidence type="ECO:0000256" key="7">
    <source>
        <dbReference type="RuleBase" id="RU366049"/>
    </source>
</evidence>
<dbReference type="InterPro" id="IPR040038">
    <property type="entry name" value="TIPIN/Csm3/Swi3"/>
</dbReference>
<accession>A0A6A5WE00</accession>
<feature type="region of interest" description="Disordered" evidence="8">
    <location>
        <begin position="1"/>
        <end position="22"/>
    </location>
</feature>
<evidence type="ECO:0000256" key="8">
    <source>
        <dbReference type="SAM" id="MobiDB-lite"/>
    </source>
</evidence>
<dbReference type="OrthoDB" id="437078at2759"/>
<organism evidence="10 11">
    <name type="scientific">Amniculicola lignicola CBS 123094</name>
    <dbReference type="NCBI Taxonomy" id="1392246"/>
    <lineage>
        <taxon>Eukaryota</taxon>
        <taxon>Fungi</taxon>
        <taxon>Dikarya</taxon>
        <taxon>Ascomycota</taxon>
        <taxon>Pezizomycotina</taxon>
        <taxon>Dothideomycetes</taxon>
        <taxon>Pleosporomycetidae</taxon>
        <taxon>Pleosporales</taxon>
        <taxon>Amniculicolaceae</taxon>
        <taxon>Amniculicola</taxon>
    </lineage>
</organism>
<comment type="similarity">
    <text evidence="2 7">Belongs to the CSM3 family.</text>
</comment>
<proteinExistence type="inferred from homology"/>
<keyword evidence="5 7" id="KW-0539">Nucleus</keyword>
<dbReference type="AlphaFoldDB" id="A0A6A5WE00"/>
<feature type="compositionally biased region" description="Acidic residues" evidence="8">
    <location>
        <begin position="13"/>
        <end position="22"/>
    </location>
</feature>
<dbReference type="PANTHER" id="PTHR13220:SF11">
    <property type="entry name" value="TIMELESS-INTERACTING PROTEIN"/>
    <property type="match status" value="1"/>
</dbReference>